<evidence type="ECO:0000256" key="2">
    <source>
        <dbReference type="ARBA" id="ARBA00023287"/>
    </source>
</evidence>
<comment type="caution">
    <text evidence="9">The sequence shown here is derived from an EMBL/GenBank/DDBJ whole genome shotgun (WGS) entry which is preliminary data.</text>
</comment>
<proteinExistence type="inferred from homology"/>
<organism evidence="9 10">
    <name type="scientific">Yanghanlia caeni</name>
    <dbReference type="NCBI Taxonomy" id="3064283"/>
    <lineage>
        <taxon>Bacteria</taxon>
        <taxon>Pseudomonadati</taxon>
        <taxon>Pseudomonadota</taxon>
        <taxon>Betaproteobacteria</taxon>
        <taxon>Burkholderiales</taxon>
        <taxon>Alcaligenaceae</taxon>
        <taxon>Yanghanlia</taxon>
    </lineage>
</organism>
<evidence type="ECO:0000256" key="3">
    <source>
        <dbReference type="ARBA" id="ARBA00024678"/>
    </source>
</evidence>
<keyword evidence="10" id="KW-1185">Reference proteome</keyword>
<evidence type="ECO:0000256" key="6">
    <source>
        <dbReference type="SAM" id="MobiDB-lite"/>
    </source>
</evidence>
<dbReference type="PANTHER" id="PTHR30332">
    <property type="entry name" value="PROBABLE GENERAL SECRETION PATHWAY PROTEIN D"/>
    <property type="match status" value="1"/>
</dbReference>
<evidence type="ECO:0000259" key="7">
    <source>
        <dbReference type="Pfam" id="PF00263"/>
    </source>
</evidence>
<keyword evidence="2" id="KW-0178">Competence</keyword>
<dbReference type="InterPro" id="IPR004846">
    <property type="entry name" value="T2SS/T3SS_dom"/>
</dbReference>
<dbReference type="InterPro" id="IPR032789">
    <property type="entry name" value="T2SS-T3SS_pil_N"/>
</dbReference>
<dbReference type="Proteomes" id="UP001232156">
    <property type="component" value="Unassembled WGS sequence"/>
</dbReference>
<evidence type="ECO:0000313" key="9">
    <source>
        <dbReference type="EMBL" id="MDR4125315.1"/>
    </source>
</evidence>
<comment type="function">
    <text evidence="3">Required for type IV pilus biogenesis and competence. Could function as a pore for exit of the pilus but also as a channel for entry of heme and antimicrobial agents and uptake of transforming DNA.</text>
</comment>
<name>A0ABU1D4E9_9BURK</name>
<reference evidence="9 10" key="1">
    <citation type="submission" date="2023-08" db="EMBL/GenBank/DDBJ databases">
        <title>Alcaligenaceae gen. nov., a novel taxon isolated from the sludge of Yixing Pesticide Factory.</title>
        <authorList>
            <person name="Ruan L."/>
        </authorList>
    </citation>
    <scope>NUCLEOTIDE SEQUENCE [LARGE SCALE GENOMIC DNA]</scope>
    <source>
        <strain evidence="9 10">LG-2</strain>
    </source>
</reference>
<dbReference type="PRINTS" id="PR00811">
    <property type="entry name" value="BCTERIALGSPD"/>
</dbReference>
<evidence type="ECO:0000256" key="5">
    <source>
        <dbReference type="RuleBase" id="RU004003"/>
    </source>
</evidence>
<dbReference type="Pfam" id="PF13629">
    <property type="entry name" value="T2SS-T3SS_pil_N"/>
    <property type="match status" value="1"/>
</dbReference>
<dbReference type="Pfam" id="PF00263">
    <property type="entry name" value="Secretin"/>
    <property type="match status" value="1"/>
</dbReference>
<dbReference type="InterPro" id="IPR001775">
    <property type="entry name" value="GspD/PilQ"/>
</dbReference>
<evidence type="ECO:0000313" key="10">
    <source>
        <dbReference type="Proteomes" id="UP001232156"/>
    </source>
</evidence>
<gene>
    <name evidence="9" type="ORF">Q8947_04865</name>
</gene>
<feature type="domain" description="Pilus formation protein N-terminal" evidence="8">
    <location>
        <begin position="40"/>
        <end position="104"/>
    </location>
</feature>
<feature type="region of interest" description="Disordered" evidence="6">
    <location>
        <begin position="448"/>
        <end position="489"/>
    </location>
</feature>
<dbReference type="EMBL" id="JAUZQE010000008">
    <property type="protein sequence ID" value="MDR4125315.1"/>
    <property type="molecule type" value="Genomic_DNA"/>
</dbReference>
<feature type="domain" description="Type II/III secretion system secretin-like" evidence="7">
    <location>
        <begin position="249"/>
        <end position="405"/>
    </location>
</feature>
<comment type="subunit">
    <text evidence="4">Homododecamer. Tetramer of trimer.</text>
</comment>
<dbReference type="PANTHER" id="PTHR30332:SF17">
    <property type="entry name" value="TYPE IV PILIATION SYSTEM PROTEIN DR_0774-RELATED"/>
    <property type="match status" value="1"/>
</dbReference>
<sequence>MRHRAIPGRSMLSPFMQCVASCLILLLPVLSHAQAVGSLLRMQVGEVRVLAVPDVARVAVGDGHVLNAVTTEEKEVIVFARNEGSSALQIWSLDGSRIHYDIEVAPEGARRLEEELREVLARIPGTRVSVVGDKLLVEGDSLSDDDLLRVDELARRYPQLLNFTGRVGWDAMVLLDVQVLEVPRSFIRELGIRWQSPAAGGLNAALAWDAGSRRLADRPGENVVPALFPTSVAAGYLGASVLWSAQLHALAQAGQAVVLAQPQLVARSGATAEFLAGGEVPYSTADANGATNTAFKPYGVSLRITPRIERGGVVRSRIEVEVSSVDHALSVENGPALKTRRASTEFNARSGQTLVLAGFLSRDNARNVDAVPGLGRLPVVGALFRSVKTQHTDTELAVFVTPVVVAADHPDIVQRVRRGDALTRQQFPQPAALNVPIRNRDFFPAAGSDPGPAWLPWEGEGGQWRKAASADADSNNGNGAVQAMPVSLN</sequence>
<evidence type="ECO:0000256" key="1">
    <source>
        <dbReference type="ARBA" id="ARBA00014124"/>
    </source>
</evidence>
<accession>A0ABU1D4E9</accession>
<feature type="compositionally biased region" description="Low complexity" evidence="6">
    <location>
        <begin position="467"/>
        <end position="480"/>
    </location>
</feature>
<comment type="similarity">
    <text evidence="5">Belongs to the bacterial secretin family.</text>
</comment>
<evidence type="ECO:0000256" key="4">
    <source>
        <dbReference type="ARBA" id="ARBA00025897"/>
    </source>
</evidence>
<dbReference type="RefSeq" id="WP_347286596.1">
    <property type="nucleotide sequence ID" value="NZ_JAUZQE010000008.1"/>
</dbReference>
<protein>
    <recommendedName>
        <fullName evidence="1">Type IV pilus biogenesis and competence protein PilQ</fullName>
    </recommendedName>
</protein>
<evidence type="ECO:0000259" key="8">
    <source>
        <dbReference type="Pfam" id="PF13629"/>
    </source>
</evidence>
<dbReference type="InterPro" id="IPR050810">
    <property type="entry name" value="Bact_Secretion_Sys_Channel"/>
</dbReference>
<dbReference type="PROSITE" id="PS00875">
    <property type="entry name" value="T2SP_D"/>
    <property type="match status" value="1"/>
</dbReference>
<dbReference type="InterPro" id="IPR004845">
    <property type="entry name" value="T2SS_GspD_CS"/>
</dbReference>